<dbReference type="EMBL" id="HE601226">
    <property type="protein sequence ID" value="CAR99817.1"/>
    <property type="molecule type" value="Genomic_DNA"/>
</dbReference>
<evidence type="ECO:0000313" key="2">
    <source>
        <dbReference type="Proteomes" id="UP000008549"/>
    </source>
</evidence>
<evidence type="ECO:0000313" key="1">
    <source>
        <dbReference type="EMBL" id="CAR99817.1"/>
    </source>
</evidence>
<name>B6IIT7_CAEBR</name>
<reference evidence="1 2" key="1">
    <citation type="journal article" date="2003" name="PLoS Biol.">
        <title>The genome sequence of Caenorhabditis briggsae: a platform for comparative genomics.</title>
        <authorList>
            <person name="Stein L.D."/>
            <person name="Bao Z."/>
            <person name="Blasiar D."/>
            <person name="Blumenthal T."/>
            <person name="Brent M.R."/>
            <person name="Chen N."/>
            <person name="Chinwalla A."/>
            <person name="Clarke L."/>
            <person name="Clee C."/>
            <person name="Coghlan A."/>
            <person name="Coulson A."/>
            <person name="D'Eustachio P."/>
            <person name="Fitch D.H."/>
            <person name="Fulton L.A."/>
            <person name="Fulton R.E."/>
            <person name="Griffiths-Jones S."/>
            <person name="Harris T.W."/>
            <person name="Hillier L.W."/>
            <person name="Kamath R."/>
            <person name="Kuwabara P.E."/>
            <person name="Mardis E.R."/>
            <person name="Marra M.A."/>
            <person name="Miner T.L."/>
            <person name="Minx P."/>
            <person name="Mullikin J.C."/>
            <person name="Plumb R.W."/>
            <person name="Rogers J."/>
            <person name="Schein J.E."/>
            <person name="Sohrmann M."/>
            <person name="Spieth J."/>
            <person name="Stajich J.E."/>
            <person name="Wei C."/>
            <person name="Willey D."/>
            <person name="Wilson R.K."/>
            <person name="Durbin R."/>
            <person name="Waterston R.H."/>
        </authorList>
    </citation>
    <scope>NUCLEOTIDE SEQUENCE [LARGE SCALE GENOMIC DNA]</scope>
    <source>
        <strain evidence="1 2">AF16</strain>
    </source>
</reference>
<proteinExistence type="predicted"/>
<sequence length="21" mass="2674">MCHFGTWYSQFYSILSFVFYF</sequence>
<dbReference type="InParanoid" id="B6IIT7"/>
<organism evidence="1 2">
    <name type="scientific">Caenorhabditis briggsae</name>
    <dbReference type="NCBI Taxonomy" id="6238"/>
    <lineage>
        <taxon>Eukaryota</taxon>
        <taxon>Metazoa</taxon>
        <taxon>Ecdysozoa</taxon>
        <taxon>Nematoda</taxon>
        <taxon>Chromadorea</taxon>
        <taxon>Rhabditida</taxon>
        <taxon>Rhabditina</taxon>
        <taxon>Rhabditomorpha</taxon>
        <taxon>Rhabditoidea</taxon>
        <taxon>Rhabditidae</taxon>
        <taxon>Peloderinae</taxon>
        <taxon>Caenorhabditis</taxon>
    </lineage>
</organism>
<dbReference type="Proteomes" id="UP000008549">
    <property type="component" value="Unassembled WGS sequence"/>
</dbReference>
<protein>
    <submittedName>
        <fullName evidence="1">Protein CBG25860</fullName>
    </submittedName>
</protein>
<dbReference type="RefSeq" id="XP_045099378.1">
    <property type="nucleotide sequence ID" value="XM_045243830.1"/>
</dbReference>
<keyword evidence="2" id="KW-1185">Reference proteome</keyword>
<evidence type="ECO:0000313" key="3">
    <source>
        <dbReference type="WormBase" id="CBG25860"/>
    </source>
</evidence>
<reference evidence="1 2" key="2">
    <citation type="journal article" date="2011" name="PLoS Genet.">
        <title>Caenorhabditis briggsae recombinant inbred line genotypes reveal inter-strain incompatibility and the evolution of recombination.</title>
        <authorList>
            <person name="Ross J.A."/>
            <person name="Koboldt D.C."/>
            <person name="Staisch J.E."/>
            <person name="Chamberlin H.M."/>
            <person name="Gupta B.P."/>
            <person name="Miller R.D."/>
            <person name="Baird S.E."/>
            <person name="Haag E.S."/>
        </authorList>
    </citation>
    <scope>NUCLEOTIDE SEQUENCE [LARGE SCALE GENOMIC DNA]</scope>
    <source>
        <strain evidence="1 2">AF16</strain>
    </source>
</reference>
<dbReference type="CTD" id="68917342"/>
<dbReference type="AlphaFoldDB" id="B6IIT7"/>
<gene>
    <name evidence="1 3" type="ORF">CBG25860</name>
    <name evidence="1" type="ORF">CBG_25860</name>
</gene>
<dbReference type="WormBase" id="CBG25860">
    <property type="protein sequence ID" value="CBP48755"/>
    <property type="gene ID" value="WBGene00087274"/>
</dbReference>
<dbReference type="KEGG" id="cbr:CBG_25860"/>
<accession>B6IIT7</accession>
<dbReference type="HOGENOM" id="CLU_3426971_0_0_1"/>
<dbReference type="GeneID" id="68917342"/>